<dbReference type="GO" id="GO:0003824">
    <property type="term" value="F:catalytic activity"/>
    <property type="evidence" value="ECO:0007669"/>
    <property type="project" value="UniProtKB-ARBA"/>
</dbReference>
<protein>
    <submittedName>
        <fullName evidence="6">HAD family phosphatase</fullName>
    </submittedName>
</protein>
<dbReference type="InterPro" id="IPR023198">
    <property type="entry name" value="PGP-like_dom2"/>
</dbReference>
<dbReference type="Gene3D" id="1.10.150.240">
    <property type="entry name" value="Putative phosphatase, domain 2"/>
    <property type="match status" value="1"/>
</dbReference>
<dbReference type="InterPro" id="IPR051600">
    <property type="entry name" value="Beta-PGM-like"/>
</dbReference>
<organism evidence="6">
    <name type="scientific">Leptolyngbya sp. NK1-12</name>
    <dbReference type="NCBI Taxonomy" id="2547451"/>
    <lineage>
        <taxon>Bacteria</taxon>
        <taxon>Bacillati</taxon>
        <taxon>Cyanobacteriota</taxon>
        <taxon>Cyanophyceae</taxon>
        <taxon>Leptolyngbyales</taxon>
        <taxon>Leptolyngbyaceae</taxon>
        <taxon>Leptolyngbya group</taxon>
        <taxon>Leptolyngbya</taxon>
    </lineage>
</organism>
<evidence type="ECO:0000256" key="5">
    <source>
        <dbReference type="ARBA" id="ARBA00023277"/>
    </source>
</evidence>
<name>A0AA97AFH7_9CYAN</name>
<dbReference type="RefSeq" id="WP_316434790.1">
    <property type="nucleotide sequence ID" value="NZ_CP053586.1"/>
</dbReference>
<dbReference type="InterPro" id="IPR041492">
    <property type="entry name" value="HAD_2"/>
</dbReference>
<sequence>MLNALLFDLDGTLAETDSLHFQIWQDFLLDYGLVIDRAFYKAKISGRLNPDIMADLLPQLSLAEQNDFIERKEAAFRNSADALTPLAGVVEILNWAAEQNLKVAVVTNAPRENAQFMLNALHLQHRFLTVVLGDDLPMGKPSPLPYQEALRRLNVTAEETIAFEDSPSGLRSAVAANIFTVGIATTHDPEDLYRLGAGLVVPDFADERLIQLLNQRLIQRSSNVLTV</sequence>
<keyword evidence="5" id="KW-0119">Carbohydrate metabolism</keyword>
<dbReference type="InterPro" id="IPR036412">
    <property type="entry name" value="HAD-like_sf"/>
</dbReference>
<evidence type="ECO:0000256" key="4">
    <source>
        <dbReference type="ARBA" id="ARBA00022842"/>
    </source>
</evidence>
<keyword evidence="3" id="KW-0479">Metal-binding</keyword>
<comment type="cofactor">
    <cofactor evidence="1">
        <name>Mg(2+)</name>
        <dbReference type="ChEBI" id="CHEBI:18420"/>
    </cofactor>
</comment>
<dbReference type="GO" id="GO:0046872">
    <property type="term" value="F:metal ion binding"/>
    <property type="evidence" value="ECO:0007669"/>
    <property type="project" value="UniProtKB-KW"/>
</dbReference>
<keyword evidence="4" id="KW-0460">Magnesium</keyword>
<gene>
    <name evidence="6" type="ORF">HJG54_10200</name>
</gene>
<dbReference type="AlphaFoldDB" id="A0AA97AFH7"/>
<evidence type="ECO:0000256" key="2">
    <source>
        <dbReference type="ARBA" id="ARBA00006171"/>
    </source>
</evidence>
<dbReference type="InterPro" id="IPR023214">
    <property type="entry name" value="HAD_sf"/>
</dbReference>
<dbReference type="EMBL" id="CP053586">
    <property type="protein sequence ID" value="WNZ23190.1"/>
    <property type="molecule type" value="Genomic_DNA"/>
</dbReference>
<dbReference type="CDD" id="cd07505">
    <property type="entry name" value="HAD_BPGM-like"/>
    <property type="match status" value="1"/>
</dbReference>
<dbReference type="Gene3D" id="3.40.50.1000">
    <property type="entry name" value="HAD superfamily/HAD-like"/>
    <property type="match status" value="1"/>
</dbReference>
<evidence type="ECO:0000256" key="1">
    <source>
        <dbReference type="ARBA" id="ARBA00001946"/>
    </source>
</evidence>
<dbReference type="NCBIfam" id="TIGR01509">
    <property type="entry name" value="HAD-SF-IA-v3"/>
    <property type="match status" value="1"/>
</dbReference>
<evidence type="ECO:0000256" key="3">
    <source>
        <dbReference type="ARBA" id="ARBA00022723"/>
    </source>
</evidence>
<accession>A0AA97AFH7</accession>
<dbReference type="SFLD" id="SFLDS00003">
    <property type="entry name" value="Haloacid_Dehalogenase"/>
    <property type="match status" value="1"/>
</dbReference>
<dbReference type="SFLD" id="SFLDG01129">
    <property type="entry name" value="C1.5:_HAD__Beta-PGM__Phosphata"/>
    <property type="match status" value="1"/>
</dbReference>
<dbReference type="PANTHER" id="PTHR46193">
    <property type="entry name" value="6-PHOSPHOGLUCONATE PHOSPHATASE"/>
    <property type="match status" value="1"/>
</dbReference>
<dbReference type="PANTHER" id="PTHR46193:SF18">
    <property type="entry name" value="HEXITOL PHOSPHATASE B"/>
    <property type="match status" value="1"/>
</dbReference>
<dbReference type="PRINTS" id="PR00413">
    <property type="entry name" value="HADHALOGNASE"/>
</dbReference>
<evidence type="ECO:0000313" key="6">
    <source>
        <dbReference type="EMBL" id="WNZ23190.1"/>
    </source>
</evidence>
<dbReference type="SFLD" id="SFLDG01135">
    <property type="entry name" value="C1.5.6:_HAD__Beta-PGM__Phospha"/>
    <property type="match status" value="1"/>
</dbReference>
<comment type="similarity">
    <text evidence="2">Belongs to the HAD-like hydrolase superfamily. CbbY/CbbZ/Gph/YieH family.</text>
</comment>
<dbReference type="SUPFAM" id="SSF56784">
    <property type="entry name" value="HAD-like"/>
    <property type="match status" value="1"/>
</dbReference>
<reference evidence="6" key="1">
    <citation type="submission" date="2020-05" db="EMBL/GenBank/DDBJ databases">
        <authorList>
            <person name="Zhu T."/>
            <person name="Keshari N."/>
            <person name="Lu X."/>
        </authorList>
    </citation>
    <scope>NUCLEOTIDE SEQUENCE</scope>
    <source>
        <strain evidence="6">NK1-12</strain>
    </source>
</reference>
<dbReference type="Pfam" id="PF13419">
    <property type="entry name" value="HAD_2"/>
    <property type="match status" value="1"/>
</dbReference>
<proteinExistence type="inferred from homology"/>
<dbReference type="InterPro" id="IPR006439">
    <property type="entry name" value="HAD-SF_hydro_IA"/>
</dbReference>